<dbReference type="EMBL" id="JARBHA010000015">
    <property type="protein sequence ID" value="KAJ9680744.1"/>
    <property type="molecule type" value="Genomic_DNA"/>
</dbReference>
<dbReference type="InterPro" id="IPR040400">
    <property type="entry name" value="BAG5/6/7/8"/>
</dbReference>
<sequence>MFRRRMDIFEPQPLSPFTSSIETLDFSVFPEESLLSLPLPFFNPKHGLFDLRALPFDVFHTGFDRVVKASFEEGDRKHRWTAEIRSPGKDGFDCKYKWTAEIKGAKCSKLTPEIKGKHSDDIWTAEIKGPKSAAGECSRSAGKGSKKSVCASARCTAEIEHAGDHRAATSVRQASSGKKGGAIAEVKTKRKVLSPEDAALMTQMNFKNYLVRRSQSLQAIRELALAMNKLKELRALFNNFLYRRCIAHEAEQRQTFSERIIVLLLTVDAIEGIDLMVRAARRSMVNELEAMLDVTDPLLPRKMGSVRRRRKFHLPAEESIQKRVWQRLSKCSIKKINMGVTTLKPV</sequence>
<dbReference type="AlphaFoldDB" id="A0AA38Z2G2"/>
<keyword evidence="3" id="KW-1185">Reference proteome</keyword>
<dbReference type="PANTHER" id="PTHR33322">
    <property type="entry name" value="BAG DOMAIN CONTAINING PROTEIN, EXPRESSED"/>
    <property type="match status" value="1"/>
</dbReference>
<dbReference type="PANTHER" id="PTHR33322:SF3">
    <property type="entry name" value="BAG FAMILY MOLECULAR CHAPERONE REGULATOR 7"/>
    <property type="match status" value="1"/>
</dbReference>
<protein>
    <recommendedName>
        <fullName evidence="4">BAG family molecular chaperone regulator 7</fullName>
    </recommendedName>
</protein>
<evidence type="ECO:0000313" key="3">
    <source>
        <dbReference type="Proteomes" id="UP001168098"/>
    </source>
</evidence>
<evidence type="ECO:0008006" key="4">
    <source>
        <dbReference type="Google" id="ProtNLM"/>
    </source>
</evidence>
<comment type="caution">
    <text evidence="2">The sequence shown here is derived from an EMBL/GenBank/DDBJ whole genome shotgun (WGS) entry which is preliminary data.</text>
</comment>
<evidence type="ECO:0000256" key="1">
    <source>
        <dbReference type="ARBA" id="ARBA00023186"/>
    </source>
</evidence>
<name>A0AA38Z2G2_VITRO</name>
<dbReference type="GO" id="GO:0006457">
    <property type="term" value="P:protein folding"/>
    <property type="evidence" value="ECO:0007669"/>
    <property type="project" value="TreeGrafter"/>
</dbReference>
<evidence type="ECO:0000313" key="2">
    <source>
        <dbReference type="EMBL" id="KAJ9680744.1"/>
    </source>
</evidence>
<proteinExistence type="predicted"/>
<dbReference type="SUPFAM" id="SSF63491">
    <property type="entry name" value="BAG domain"/>
    <property type="match status" value="1"/>
</dbReference>
<organism evidence="2 3">
    <name type="scientific">Vitis rotundifolia</name>
    <name type="common">Muscadine grape</name>
    <dbReference type="NCBI Taxonomy" id="103349"/>
    <lineage>
        <taxon>Eukaryota</taxon>
        <taxon>Viridiplantae</taxon>
        <taxon>Streptophyta</taxon>
        <taxon>Embryophyta</taxon>
        <taxon>Tracheophyta</taxon>
        <taxon>Spermatophyta</taxon>
        <taxon>Magnoliopsida</taxon>
        <taxon>eudicotyledons</taxon>
        <taxon>Gunneridae</taxon>
        <taxon>Pentapetalae</taxon>
        <taxon>rosids</taxon>
        <taxon>Vitales</taxon>
        <taxon>Vitaceae</taxon>
        <taxon>Viteae</taxon>
        <taxon>Vitis</taxon>
    </lineage>
</organism>
<gene>
    <name evidence="2" type="ORF">PVL29_019916</name>
</gene>
<accession>A0AA38Z2G2</accession>
<keyword evidence="1" id="KW-0143">Chaperone</keyword>
<dbReference type="Proteomes" id="UP001168098">
    <property type="component" value="Unassembled WGS sequence"/>
</dbReference>
<dbReference type="GO" id="GO:0009506">
    <property type="term" value="C:plasmodesma"/>
    <property type="evidence" value="ECO:0007669"/>
    <property type="project" value="TreeGrafter"/>
</dbReference>
<reference evidence="2 3" key="1">
    <citation type="journal article" date="2023" name="BMC Biotechnol.">
        <title>Vitis rotundifolia cv Carlos genome sequencing.</title>
        <authorList>
            <person name="Huff M."/>
            <person name="Hulse-Kemp A."/>
            <person name="Scheffler B."/>
            <person name="Youngblood R."/>
            <person name="Simpson S."/>
            <person name="Babiker E."/>
            <person name="Staton M."/>
        </authorList>
    </citation>
    <scope>NUCLEOTIDE SEQUENCE [LARGE SCALE GENOMIC DNA]</scope>
    <source>
        <tissue evidence="2">Leaf</tissue>
    </source>
</reference>